<dbReference type="Proteomes" id="UP000564885">
    <property type="component" value="Unassembled WGS sequence"/>
</dbReference>
<comment type="subcellular location">
    <subcellularLocation>
        <location evidence="10">Cell membrane</location>
        <topology evidence="10">Multi-pass membrane protein</topology>
    </subcellularLocation>
    <subcellularLocation>
        <location evidence="10">Bacterial flagellum basal body</location>
    </subcellularLocation>
</comment>
<proteinExistence type="inferred from homology"/>
<dbReference type="GO" id="GO:0005886">
    <property type="term" value="C:plasma membrane"/>
    <property type="evidence" value="ECO:0007669"/>
    <property type="project" value="UniProtKB-SubCell"/>
</dbReference>
<dbReference type="PRINTS" id="PR00953">
    <property type="entry name" value="TYPE3IMRPROT"/>
</dbReference>
<evidence type="ECO:0000256" key="7">
    <source>
        <dbReference type="ARBA" id="ARBA00023136"/>
    </source>
</evidence>
<dbReference type="RefSeq" id="WP_171217079.1">
    <property type="nucleotide sequence ID" value="NZ_JABEPP010000001.1"/>
</dbReference>
<evidence type="ECO:0000256" key="3">
    <source>
        <dbReference type="ARBA" id="ARBA00021717"/>
    </source>
</evidence>
<evidence type="ECO:0000256" key="10">
    <source>
        <dbReference type="RuleBase" id="RU362071"/>
    </source>
</evidence>
<evidence type="ECO:0000256" key="9">
    <source>
        <dbReference type="NCBIfam" id="TIGR01400"/>
    </source>
</evidence>
<dbReference type="GO" id="GO:0006605">
    <property type="term" value="P:protein targeting"/>
    <property type="evidence" value="ECO:0007669"/>
    <property type="project" value="UniProtKB-UniRule"/>
</dbReference>
<reference evidence="11 12" key="1">
    <citation type="submission" date="2020-04" db="EMBL/GenBank/DDBJ databases">
        <title>Enterovirga sp. isolate from soil.</title>
        <authorList>
            <person name="Chea S."/>
            <person name="Kim D.-U."/>
        </authorList>
    </citation>
    <scope>NUCLEOTIDE SEQUENCE [LARGE SCALE GENOMIC DNA]</scope>
    <source>
        <strain evidence="11 12">DB1703</strain>
    </source>
</reference>
<name>A0A849I5N4_9HYPH</name>
<dbReference type="NCBIfam" id="TIGR01400">
    <property type="entry name" value="fliR"/>
    <property type="match status" value="1"/>
</dbReference>
<keyword evidence="11" id="KW-0282">Flagellum</keyword>
<dbReference type="GO" id="GO:0044780">
    <property type="term" value="P:bacterial-type flagellum assembly"/>
    <property type="evidence" value="ECO:0007669"/>
    <property type="project" value="UniProtKB-UniRule"/>
</dbReference>
<keyword evidence="5 10" id="KW-0812">Transmembrane</keyword>
<evidence type="ECO:0000256" key="1">
    <source>
        <dbReference type="ARBA" id="ARBA00002578"/>
    </source>
</evidence>
<keyword evidence="6 10" id="KW-1133">Transmembrane helix</keyword>
<evidence type="ECO:0000256" key="8">
    <source>
        <dbReference type="ARBA" id="ARBA00023143"/>
    </source>
</evidence>
<dbReference type="InterPro" id="IPR006303">
    <property type="entry name" value="FliR"/>
</dbReference>
<gene>
    <name evidence="11" type="primary">fliR</name>
    <name evidence="11" type="ORF">HJG44_04435</name>
</gene>
<feature type="transmembrane region" description="Helical" evidence="10">
    <location>
        <begin position="6"/>
        <end position="26"/>
    </location>
</feature>
<feature type="transmembrane region" description="Helical" evidence="10">
    <location>
        <begin position="64"/>
        <end position="84"/>
    </location>
</feature>
<dbReference type="EMBL" id="JABEPP010000001">
    <property type="protein sequence ID" value="NNM71645.1"/>
    <property type="molecule type" value="Genomic_DNA"/>
</dbReference>
<evidence type="ECO:0000313" key="11">
    <source>
        <dbReference type="EMBL" id="NNM71645.1"/>
    </source>
</evidence>
<evidence type="ECO:0000256" key="5">
    <source>
        <dbReference type="ARBA" id="ARBA00022692"/>
    </source>
</evidence>
<keyword evidence="8 10" id="KW-0975">Bacterial flagellum</keyword>
<keyword evidence="4 10" id="KW-1003">Cell membrane</keyword>
<comment type="similarity">
    <text evidence="2 10">Belongs to the FliR/MopE/SpaR family.</text>
</comment>
<evidence type="ECO:0000256" key="4">
    <source>
        <dbReference type="ARBA" id="ARBA00022475"/>
    </source>
</evidence>
<feature type="transmembrane region" description="Helical" evidence="10">
    <location>
        <begin position="212"/>
        <end position="239"/>
    </location>
</feature>
<evidence type="ECO:0000256" key="2">
    <source>
        <dbReference type="ARBA" id="ARBA00009772"/>
    </source>
</evidence>
<evidence type="ECO:0000256" key="6">
    <source>
        <dbReference type="ARBA" id="ARBA00022989"/>
    </source>
</evidence>
<organism evidence="11 12">
    <name type="scientific">Enterovirga aerilata</name>
    <dbReference type="NCBI Taxonomy" id="2730920"/>
    <lineage>
        <taxon>Bacteria</taxon>
        <taxon>Pseudomonadati</taxon>
        <taxon>Pseudomonadota</taxon>
        <taxon>Alphaproteobacteria</taxon>
        <taxon>Hyphomicrobiales</taxon>
        <taxon>Methylobacteriaceae</taxon>
        <taxon>Enterovirga</taxon>
    </lineage>
</organism>
<dbReference type="PANTHER" id="PTHR30065">
    <property type="entry name" value="FLAGELLAR BIOSYNTHETIC PROTEIN FLIR"/>
    <property type="match status" value="1"/>
</dbReference>
<keyword evidence="11" id="KW-0969">Cilium</keyword>
<protein>
    <recommendedName>
        <fullName evidence="3 9">Flagellar biosynthetic protein FliR</fullName>
    </recommendedName>
</protein>
<dbReference type="PANTHER" id="PTHR30065:SF8">
    <property type="entry name" value="FLAGELLAR BIOSYNTHETIC PROTEIN FLIR"/>
    <property type="match status" value="1"/>
</dbReference>
<sequence length="252" mass="26136">MTLALPELATLFMLTFARVGTLVMLLPGTGERLVPGRLRLSFAVLLTLILLPLVRGLFPPGDAPAAVIGTMIGEVAIGLALGLATRMVVAALQTAGNIVAQELGLSFAMTIDPTQGGGQEAAIGNFLTLLGVTLVFATDLHHLAIAAIGNSYELLPPARMPDAGDAARLAIGAVGRAFKLAVQISAPFIAFAFLFNLGLGILSRLMPQMQVFFLAMPLTILMGVLVLLAVIGAMMSVYLGQLGSFLSQLGLG</sequence>
<feature type="transmembrane region" description="Helical" evidence="10">
    <location>
        <begin position="186"/>
        <end position="206"/>
    </location>
</feature>
<keyword evidence="11" id="KW-0966">Cell projection</keyword>
<feature type="transmembrane region" description="Helical" evidence="10">
    <location>
        <begin position="38"/>
        <end position="58"/>
    </location>
</feature>
<comment type="caution">
    <text evidence="11">The sequence shown here is derived from an EMBL/GenBank/DDBJ whole genome shotgun (WGS) entry which is preliminary data.</text>
</comment>
<dbReference type="AlphaFoldDB" id="A0A849I5N4"/>
<dbReference type="Pfam" id="PF01311">
    <property type="entry name" value="Bac_export_1"/>
    <property type="match status" value="1"/>
</dbReference>
<comment type="function">
    <text evidence="1 10">Role in flagellar biosynthesis.</text>
</comment>
<dbReference type="InterPro" id="IPR002010">
    <property type="entry name" value="T3SS_IM_R"/>
</dbReference>
<accession>A0A849I5N4</accession>
<evidence type="ECO:0000313" key="12">
    <source>
        <dbReference type="Proteomes" id="UP000564885"/>
    </source>
</evidence>
<dbReference type="GO" id="GO:0009425">
    <property type="term" value="C:bacterial-type flagellum basal body"/>
    <property type="evidence" value="ECO:0007669"/>
    <property type="project" value="UniProtKB-SubCell"/>
</dbReference>
<keyword evidence="12" id="KW-1185">Reference proteome</keyword>
<keyword evidence="7 10" id="KW-0472">Membrane</keyword>